<proteinExistence type="predicted"/>
<dbReference type="EMBL" id="CAJPEX010000608">
    <property type="protein sequence ID" value="CAG0916514.1"/>
    <property type="molecule type" value="Genomic_DNA"/>
</dbReference>
<protein>
    <recommendedName>
        <fullName evidence="4">Small lysine-rich protein 1</fullName>
    </recommendedName>
</protein>
<keyword evidence="3" id="KW-1185">Reference proteome</keyword>
<dbReference type="OrthoDB" id="5989977at2759"/>
<evidence type="ECO:0000313" key="2">
    <source>
        <dbReference type="EMBL" id="CAD7276362.1"/>
    </source>
</evidence>
<feature type="region of interest" description="Disordered" evidence="1">
    <location>
        <begin position="1"/>
        <end position="75"/>
    </location>
</feature>
<reference evidence="2" key="1">
    <citation type="submission" date="2020-11" db="EMBL/GenBank/DDBJ databases">
        <authorList>
            <person name="Tran Van P."/>
        </authorList>
    </citation>
    <scope>NUCLEOTIDE SEQUENCE</scope>
</reference>
<dbReference type="EMBL" id="OA882645">
    <property type="protein sequence ID" value="CAD7276362.1"/>
    <property type="molecule type" value="Genomic_DNA"/>
</dbReference>
<dbReference type="PANTHER" id="PTHR37932">
    <property type="entry name" value="SMALL LYSINE-RICH PROTEIN 1"/>
    <property type="match status" value="1"/>
</dbReference>
<accession>A0A7R9GD16</accession>
<name>A0A7R9GD16_9CRUS</name>
<sequence>MHQSPAVKQQKEPGFAEKAAKLEEKKQAQQQEVIDAPSGSDPSKLTPTAKPKQKKSKGGAGGNKKSGGAERRGKLDILSPIAMENAYYTCHNVPMLLQSRDFTWSIAAKGKKGKKKRKRG</sequence>
<evidence type="ECO:0000313" key="3">
    <source>
        <dbReference type="Proteomes" id="UP000678499"/>
    </source>
</evidence>
<dbReference type="Proteomes" id="UP000678499">
    <property type="component" value="Unassembled WGS sequence"/>
</dbReference>
<dbReference type="InterPro" id="IPR037760">
    <property type="entry name" value="SMKR1"/>
</dbReference>
<evidence type="ECO:0008006" key="4">
    <source>
        <dbReference type="Google" id="ProtNLM"/>
    </source>
</evidence>
<evidence type="ECO:0000256" key="1">
    <source>
        <dbReference type="SAM" id="MobiDB-lite"/>
    </source>
</evidence>
<feature type="compositionally biased region" description="Basic and acidic residues" evidence="1">
    <location>
        <begin position="9"/>
        <end position="27"/>
    </location>
</feature>
<dbReference type="AlphaFoldDB" id="A0A7R9GD16"/>
<dbReference type="PANTHER" id="PTHR37932:SF1">
    <property type="entry name" value="SMALL LYSINE-RICH PROTEIN 1"/>
    <property type="match status" value="1"/>
</dbReference>
<gene>
    <name evidence="2" type="ORF">NMOB1V02_LOCUS4127</name>
</gene>
<organism evidence="2">
    <name type="scientific">Notodromas monacha</name>
    <dbReference type="NCBI Taxonomy" id="399045"/>
    <lineage>
        <taxon>Eukaryota</taxon>
        <taxon>Metazoa</taxon>
        <taxon>Ecdysozoa</taxon>
        <taxon>Arthropoda</taxon>
        <taxon>Crustacea</taxon>
        <taxon>Oligostraca</taxon>
        <taxon>Ostracoda</taxon>
        <taxon>Podocopa</taxon>
        <taxon>Podocopida</taxon>
        <taxon>Cypridocopina</taxon>
        <taxon>Cypridoidea</taxon>
        <taxon>Cyprididae</taxon>
        <taxon>Notodromas</taxon>
    </lineage>
</organism>